<proteinExistence type="predicted"/>
<dbReference type="Bgee" id="ENSCPOG00000033272">
    <property type="expression patterns" value="Expressed in frontal cortex and 12 other cell types or tissues"/>
</dbReference>
<dbReference type="GeneTree" id="ENSGT00900000141033"/>
<dbReference type="OMA" id="SRPNPFC"/>
<reference evidence="1" key="3">
    <citation type="submission" date="2025-09" db="UniProtKB">
        <authorList>
            <consortium name="Ensembl"/>
        </authorList>
    </citation>
    <scope>IDENTIFICATION</scope>
    <source>
        <strain evidence="1">2N</strain>
    </source>
</reference>
<dbReference type="InParanoid" id="A0A286Y0T2"/>
<organism evidence="1 2">
    <name type="scientific">Cavia porcellus</name>
    <name type="common">Guinea pig</name>
    <dbReference type="NCBI Taxonomy" id="10141"/>
    <lineage>
        <taxon>Eukaryota</taxon>
        <taxon>Metazoa</taxon>
        <taxon>Chordata</taxon>
        <taxon>Craniata</taxon>
        <taxon>Vertebrata</taxon>
        <taxon>Euteleostomi</taxon>
        <taxon>Mammalia</taxon>
        <taxon>Eutheria</taxon>
        <taxon>Euarchontoglires</taxon>
        <taxon>Glires</taxon>
        <taxon>Rodentia</taxon>
        <taxon>Hystricomorpha</taxon>
        <taxon>Caviidae</taxon>
        <taxon>Cavia</taxon>
    </lineage>
</organism>
<keyword evidence="2" id="KW-1185">Reference proteome</keyword>
<evidence type="ECO:0000313" key="2">
    <source>
        <dbReference type="Proteomes" id="UP000005447"/>
    </source>
</evidence>
<evidence type="ECO:0000313" key="1">
    <source>
        <dbReference type="Ensembl" id="ENSCPOP00000031170.1"/>
    </source>
</evidence>
<protein>
    <submittedName>
        <fullName evidence="1">Uncharacterized protein</fullName>
    </submittedName>
</protein>
<dbReference type="EMBL" id="AAKN02030427">
    <property type="status" value="NOT_ANNOTATED_CDS"/>
    <property type="molecule type" value="Genomic_DNA"/>
</dbReference>
<dbReference type="Proteomes" id="UP000005447">
    <property type="component" value="Unassembled WGS sequence"/>
</dbReference>
<dbReference type="STRING" id="10141.ENSCPOP00000031170"/>
<reference evidence="1" key="2">
    <citation type="submission" date="2025-08" db="UniProtKB">
        <authorList>
            <consortium name="Ensembl"/>
        </authorList>
    </citation>
    <scope>IDENTIFICATION</scope>
    <source>
        <strain evidence="1">2N</strain>
    </source>
</reference>
<dbReference type="Ensembl" id="ENSCPOT00000038862.1">
    <property type="protein sequence ID" value="ENSCPOP00000031170.1"/>
    <property type="gene ID" value="ENSCPOG00000033272.1"/>
</dbReference>
<reference evidence="2" key="1">
    <citation type="journal article" date="2011" name="Nature">
        <title>A high-resolution map of human evolutionary constraint using 29 mammals.</title>
        <authorList>
            <person name="Lindblad-Toh K."/>
            <person name="Garber M."/>
            <person name="Zuk O."/>
            <person name="Lin M.F."/>
            <person name="Parker B.J."/>
            <person name="Washietl S."/>
            <person name="Kheradpour P."/>
            <person name="Ernst J."/>
            <person name="Jordan G."/>
            <person name="Mauceli E."/>
            <person name="Ward L.D."/>
            <person name="Lowe C.B."/>
            <person name="Holloway A.K."/>
            <person name="Clamp M."/>
            <person name="Gnerre S."/>
            <person name="Alfoldi J."/>
            <person name="Beal K."/>
            <person name="Chang J."/>
            <person name="Clawson H."/>
            <person name="Cuff J."/>
            <person name="Di Palma F."/>
            <person name="Fitzgerald S."/>
            <person name="Flicek P."/>
            <person name="Guttman M."/>
            <person name="Hubisz M.J."/>
            <person name="Jaffe D.B."/>
            <person name="Jungreis I."/>
            <person name="Kent W.J."/>
            <person name="Kostka D."/>
            <person name="Lara M."/>
            <person name="Martins A.L."/>
            <person name="Massingham T."/>
            <person name="Moltke I."/>
            <person name="Raney B.J."/>
            <person name="Rasmussen M.D."/>
            <person name="Robinson J."/>
            <person name="Stark A."/>
            <person name="Vilella A.J."/>
            <person name="Wen J."/>
            <person name="Xie X."/>
            <person name="Zody M.C."/>
            <person name="Baldwin J."/>
            <person name="Bloom T."/>
            <person name="Chin C.W."/>
            <person name="Heiman D."/>
            <person name="Nicol R."/>
            <person name="Nusbaum C."/>
            <person name="Young S."/>
            <person name="Wilkinson J."/>
            <person name="Worley K.C."/>
            <person name="Kovar C.L."/>
            <person name="Muzny D.M."/>
            <person name="Gibbs R.A."/>
            <person name="Cree A."/>
            <person name="Dihn H.H."/>
            <person name="Fowler G."/>
            <person name="Jhangiani S."/>
            <person name="Joshi V."/>
            <person name="Lee S."/>
            <person name="Lewis L.R."/>
            <person name="Nazareth L.V."/>
            <person name="Okwuonu G."/>
            <person name="Santibanez J."/>
            <person name="Warren W.C."/>
            <person name="Mardis E.R."/>
            <person name="Weinstock G.M."/>
            <person name="Wilson R.K."/>
            <person name="Delehaunty K."/>
            <person name="Dooling D."/>
            <person name="Fronik C."/>
            <person name="Fulton L."/>
            <person name="Fulton B."/>
            <person name="Graves T."/>
            <person name="Minx P."/>
            <person name="Sodergren E."/>
            <person name="Birney E."/>
            <person name="Margulies E.H."/>
            <person name="Herrero J."/>
            <person name="Green E.D."/>
            <person name="Haussler D."/>
            <person name="Siepel A."/>
            <person name="Goldman N."/>
            <person name="Pollard K.S."/>
            <person name="Pedersen J.S."/>
            <person name="Lander E.S."/>
            <person name="Kellis M."/>
        </authorList>
    </citation>
    <scope>NUCLEOTIDE SEQUENCE [LARGE SCALE GENOMIC DNA]</scope>
    <source>
        <strain evidence="2">2N</strain>
    </source>
</reference>
<name>A0A286Y0T2_CAVPO</name>
<accession>A0A286Y0T2</accession>
<sequence length="63" mass="6577">MPLFELSRMDSPPKLTGETLIVHHIPLVHCQVPDRQCCGGASGGGGSTRAQLLLPSRAGCHAA</sequence>
<dbReference type="AlphaFoldDB" id="A0A286Y0T2"/>
<dbReference type="VEuPathDB" id="HostDB:ENSCPOG00000033272"/>